<dbReference type="Gene3D" id="2.160.20.10">
    <property type="entry name" value="Single-stranded right-handed beta-helix, Pectin lyase-like"/>
    <property type="match status" value="1"/>
</dbReference>
<dbReference type="Proteomes" id="UP000003416">
    <property type="component" value="Unassembled WGS sequence"/>
</dbReference>
<dbReference type="eggNOG" id="COG5434">
    <property type="taxonomic scope" value="Bacteria"/>
</dbReference>
<dbReference type="RefSeq" id="WP_009125540.1">
    <property type="nucleotide sequence ID" value="NZ_GL882638.1"/>
</dbReference>
<dbReference type="EMBL" id="AFBN01000041">
    <property type="protein sequence ID" value="EGF56354.1"/>
    <property type="molecule type" value="Genomic_DNA"/>
</dbReference>
<protein>
    <submittedName>
        <fullName evidence="1">Conserved domain protein</fullName>
    </submittedName>
</protein>
<evidence type="ECO:0000313" key="1">
    <source>
        <dbReference type="EMBL" id="EGF56354.1"/>
    </source>
</evidence>
<dbReference type="AlphaFoldDB" id="F3PU61"/>
<proteinExistence type="predicted"/>
<comment type="caution">
    <text evidence="1">The sequence shown here is derived from an EMBL/GenBank/DDBJ whole genome shotgun (WGS) entry which is preliminary data.</text>
</comment>
<dbReference type="HOGENOM" id="CLU_1238151_0_0_10"/>
<dbReference type="GeneID" id="86049825"/>
<sequence>MIGEHVKSFSLASNIEISGIIFEKTRCWVISFDKCSYVSVYDLSIFSDVKNGDGVNFRSGCHHCEAYNIIGETSDNTVACSALGPLIPISYPSGNYLYPMEPTSFMDSNGACNLDIHDIKIHGITTTGKHHGIILLTANDNSVYNVEISNFIEPSGGPERESIIKLYTGYGAISSADKIHDVDISNIVSRNANYALQSNTKCANVTVSNLVQEKNIRKPAYIN</sequence>
<keyword evidence="2" id="KW-1185">Reference proteome</keyword>
<dbReference type="InterPro" id="IPR011050">
    <property type="entry name" value="Pectin_lyase_fold/virulence"/>
</dbReference>
<name>F3PU61_9BACE</name>
<organism evidence="1 2">
    <name type="scientific">Bacteroides fluxus YIT 12057</name>
    <dbReference type="NCBI Taxonomy" id="763034"/>
    <lineage>
        <taxon>Bacteria</taxon>
        <taxon>Pseudomonadati</taxon>
        <taxon>Bacteroidota</taxon>
        <taxon>Bacteroidia</taxon>
        <taxon>Bacteroidales</taxon>
        <taxon>Bacteroidaceae</taxon>
        <taxon>Bacteroides</taxon>
    </lineage>
</organism>
<gene>
    <name evidence="1" type="ORF">HMPREF9446_02282</name>
</gene>
<dbReference type="InterPro" id="IPR012334">
    <property type="entry name" value="Pectin_lyas_fold"/>
</dbReference>
<accession>F3PU61</accession>
<evidence type="ECO:0000313" key="2">
    <source>
        <dbReference type="Proteomes" id="UP000003416"/>
    </source>
</evidence>
<dbReference type="STRING" id="763034.HMPREF9446_02282"/>
<reference evidence="1 2" key="1">
    <citation type="submission" date="2011-02" db="EMBL/GenBank/DDBJ databases">
        <authorList>
            <person name="Weinstock G."/>
            <person name="Sodergren E."/>
            <person name="Clifton S."/>
            <person name="Fulton L."/>
            <person name="Fulton B."/>
            <person name="Courtney L."/>
            <person name="Fronick C."/>
            <person name="Harrison M."/>
            <person name="Strong C."/>
            <person name="Farmer C."/>
            <person name="Delahaunty K."/>
            <person name="Markovic C."/>
            <person name="Hall O."/>
            <person name="Minx P."/>
            <person name="Tomlinson C."/>
            <person name="Mitreva M."/>
            <person name="Hou S."/>
            <person name="Chen J."/>
            <person name="Wollam A."/>
            <person name="Pepin K.H."/>
            <person name="Johnson M."/>
            <person name="Bhonagiri V."/>
            <person name="Zhang X."/>
            <person name="Suruliraj S."/>
            <person name="Warren W."/>
            <person name="Chinwalla A."/>
            <person name="Mardis E.R."/>
            <person name="Wilson R.K."/>
        </authorList>
    </citation>
    <scope>NUCLEOTIDE SEQUENCE [LARGE SCALE GENOMIC DNA]</scope>
    <source>
        <strain evidence="1 2">YIT 12057</strain>
    </source>
</reference>
<dbReference type="SUPFAM" id="SSF51126">
    <property type="entry name" value="Pectin lyase-like"/>
    <property type="match status" value="1"/>
</dbReference>